<feature type="domain" description="Pyrroline-5-carboxylate reductase dimerisation" evidence="6">
    <location>
        <begin position="148"/>
        <end position="250"/>
    </location>
</feature>
<gene>
    <name evidence="4" type="primary">proC</name>
    <name evidence="7" type="ORF">Q9295_12785</name>
</gene>
<dbReference type="PANTHER" id="PTHR11645:SF0">
    <property type="entry name" value="PYRROLINE-5-CARBOXYLATE REDUCTASE 3"/>
    <property type="match status" value="1"/>
</dbReference>
<dbReference type="InterPro" id="IPR008927">
    <property type="entry name" value="6-PGluconate_DH-like_C_sf"/>
</dbReference>
<dbReference type="EC" id="1.5.1.2" evidence="4"/>
<evidence type="ECO:0000256" key="4">
    <source>
        <dbReference type="HAMAP-Rule" id="MF_01925"/>
    </source>
</evidence>
<evidence type="ECO:0000259" key="5">
    <source>
        <dbReference type="Pfam" id="PF03807"/>
    </source>
</evidence>
<comment type="subcellular location">
    <subcellularLocation>
        <location evidence="4">Cytoplasm</location>
    </subcellularLocation>
</comment>
<keyword evidence="2 4" id="KW-0521">NADP</keyword>
<comment type="catalytic activity">
    <reaction evidence="4">
        <text>L-proline + NAD(+) = (S)-1-pyrroline-5-carboxylate + NADH + 2 H(+)</text>
        <dbReference type="Rhea" id="RHEA:14105"/>
        <dbReference type="ChEBI" id="CHEBI:15378"/>
        <dbReference type="ChEBI" id="CHEBI:17388"/>
        <dbReference type="ChEBI" id="CHEBI:57540"/>
        <dbReference type="ChEBI" id="CHEBI:57945"/>
        <dbReference type="ChEBI" id="CHEBI:60039"/>
        <dbReference type="EC" id="1.5.1.2"/>
    </reaction>
</comment>
<comment type="caution">
    <text evidence="7">The sequence shown here is derived from an EMBL/GenBank/DDBJ whole genome shotgun (WGS) entry which is preliminary data.</text>
</comment>
<comment type="pathway">
    <text evidence="4">Amino-acid biosynthesis; L-proline biosynthesis; L-proline from L-glutamate 5-semialdehyde: step 1/1.</text>
</comment>
<dbReference type="SUPFAM" id="SSF51735">
    <property type="entry name" value="NAD(P)-binding Rossmann-fold domains"/>
    <property type="match status" value="1"/>
</dbReference>
<reference evidence="7 8" key="1">
    <citation type="submission" date="2023-08" db="EMBL/GenBank/DDBJ databases">
        <title>Characterization of two Paracoccaceae strains isolated from Phycosphere and proposal of Xinfangfangia lacusdiani sp. nov.</title>
        <authorList>
            <person name="Deng Y."/>
            <person name="Zhang Y.Q."/>
        </authorList>
    </citation>
    <scope>NUCLEOTIDE SEQUENCE [LARGE SCALE GENOMIC DNA]</scope>
    <source>
        <strain evidence="7 8">CPCC 101601</strain>
    </source>
</reference>
<evidence type="ECO:0000256" key="2">
    <source>
        <dbReference type="ARBA" id="ARBA00022857"/>
    </source>
</evidence>
<feature type="domain" description="Pyrroline-5-carboxylate reductase catalytic N-terminal" evidence="5">
    <location>
        <begin position="2"/>
        <end position="87"/>
    </location>
</feature>
<evidence type="ECO:0000256" key="3">
    <source>
        <dbReference type="ARBA" id="ARBA00023002"/>
    </source>
</evidence>
<evidence type="ECO:0000313" key="8">
    <source>
        <dbReference type="Proteomes" id="UP001239680"/>
    </source>
</evidence>
<dbReference type="EMBL" id="JAVDBT010000012">
    <property type="protein sequence ID" value="MDQ2067245.1"/>
    <property type="molecule type" value="Genomic_DNA"/>
</dbReference>
<dbReference type="InterPro" id="IPR036291">
    <property type="entry name" value="NAD(P)-bd_dom_sf"/>
</dbReference>
<dbReference type="SUPFAM" id="SSF48179">
    <property type="entry name" value="6-phosphogluconate dehydrogenase C-terminal domain-like"/>
    <property type="match status" value="1"/>
</dbReference>
<comment type="catalytic activity">
    <reaction evidence="4">
        <text>L-proline + NADP(+) = (S)-1-pyrroline-5-carboxylate + NADPH + 2 H(+)</text>
        <dbReference type="Rhea" id="RHEA:14109"/>
        <dbReference type="ChEBI" id="CHEBI:15378"/>
        <dbReference type="ChEBI" id="CHEBI:17388"/>
        <dbReference type="ChEBI" id="CHEBI:57783"/>
        <dbReference type="ChEBI" id="CHEBI:58349"/>
        <dbReference type="ChEBI" id="CHEBI:60039"/>
        <dbReference type="EC" id="1.5.1.2"/>
    </reaction>
</comment>
<keyword evidence="4" id="KW-0963">Cytoplasm</keyword>
<dbReference type="HAMAP" id="MF_01925">
    <property type="entry name" value="P5C_reductase"/>
    <property type="match status" value="1"/>
</dbReference>
<dbReference type="RefSeq" id="WP_306680949.1">
    <property type="nucleotide sequence ID" value="NZ_JAVDBT010000012.1"/>
</dbReference>
<keyword evidence="4" id="KW-0028">Amino-acid biosynthesis</keyword>
<dbReference type="Pfam" id="PF14748">
    <property type="entry name" value="P5CR_dimer"/>
    <property type="match status" value="1"/>
</dbReference>
<protein>
    <recommendedName>
        <fullName evidence="4">Pyrroline-5-carboxylate reductase</fullName>
        <shortName evidence="4">P5C reductase</shortName>
        <shortName evidence="4">P5CR</shortName>
        <ecNumber evidence="4">1.5.1.2</ecNumber>
    </recommendedName>
    <alternativeName>
        <fullName evidence="4">PCA reductase</fullName>
    </alternativeName>
</protein>
<dbReference type="Proteomes" id="UP001239680">
    <property type="component" value="Unassembled WGS sequence"/>
</dbReference>
<dbReference type="InterPro" id="IPR000304">
    <property type="entry name" value="Pyrroline-COOH_reductase"/>
</dbReference>
<name>A0ABU0W2E3_9RHOB</name>
<evidence type="ECO:0000313" key="7">
    <source>
        <dbReference type="EMBL" id="MDQ2067245.1"/>
    </source>
</evidence>
<dbReference type="Gene3D" id="3.40.50.720">
    <property type="entry name" value="NAD(P)-binding Rossmann-like Domain"/>
    <property type="match status" value="1"/>
</dbReference>
<dbReference type="InterPro" id="IPR028939">
    <property type="entry name" value="P5C_Rdtase_cat_N"/>
</dbReference>
<dbReference type="PIRSF" id="PIRSF000193">
    <property type="entry name" value="Pyrrol-5-carb_rd"/>
    <property type="match status" value="1"/>
</dbReference>
<dbReference type="InterPro" id="IPR029036">
    <property type="entry name" value="P5CR_dimer"/>
</dbReference>
<evidence type="ECO:0000256" key="1">
    <source>
        <dbReference type="ARBA" id="ARBA00005525"/>
    </source>
</evidence>
<sequence>MRVGIIGGTGWLGGALGRSLVDKKLAEVILLNRRGPQDYGGRAVVWANDLADLVAQSDVIVVSVRPEDWAGLQLQAPGKLVISFMAGVGLSTLAQCGGRVLRAMPNASAEIGASYSPWVAGAGVTAEDRAAAARVLGAIGSQEELPEEAQLEVMTALSGSGPAYPALLAQAMLAFLAERGVAPDVAARAVEATVCASARLLEGKVAEAPALVQTFIDYRGTTCAGLETAEAKGFSAAVAAALSAATDKALAMRQANAQAAG</sequence>
<organism evidence="7 8">
    <name type="scientific">Pseudogemmobacter lacusdianii</name>
    <dbReference type="NCBI Taxonomy" id="3069608"/>
    <lineage>
        <taxon>Bacteria</taxon>
        <taxon>Pseudomonadati</taxon>
        <taxon>Pseudomonadota</taxon>
        <taxon>Alphaproteobacteria</taxon>
        <taxon>Rhodobacterales</taxon>
        <taxon>Paracoccaceae</taxon>
        <taxon>Pseudogemmobacter</taxon>
    </lineage>
</organism>
<dbReference type="Gene3D" id="1.10.3730.10">
    <property type="entry name" value="ProC C-terminal domain-like"/>
    <property type="match status" value="1"/>
</dbReference>
<keyword evidence="3 4" id="KW-0560">Oxidoreductase</keyword>
<proteinExistence type="inferred from homology"/>
<comment type="function">
    <text evidence="4">Catalyzes the reduction of 1-pyrroline-5-carboxylate (PCA) to L-proline.</text>
</comment>
<evidence type="ECO:0000259" key="6">
    <source>
        <dbReference type="Pfam" id="PF14748"/>
    </source>
</evidence>
<dbReference type="PANTHER" id="PTHR11645">
    <property type="entry name" value="PYRROLINE-5-CARBOXYLATE REDUCTASE"/>
    <property type="match status" value="1"/>
</dbReference>
<keyword evidence="8" id="KW-1185">Reference proteome</keyword>
<accession>A0ABU0W2E3</accession>
<keyword evidence="4" id="KW-0641">Proline biosynthesis</keyword>
<dbReference type="Pfam" id="PF03807">
    <property type="entry name" value="F420_oxidored"/>
    <property type="match status" value="1"/>
</dbReference>
<comment type="similarity">
    <text evidence="1 4">Belongs to the pyrroline-5-carboxylate reductase family.</text>
</comment>